<comment type="caution">
    <text evidence="1">The sequence shown here is derived from an EMBL/GenBank/DDBJ whole genome shotgun (WGS) entry which is preliminary data.</text>
</comment>
<reference evidence="2" key="2">
    <citation type="journal article" date="2011" name="G3 (Bethesda)">
        <title>The awesome power of yeast evolutionary genetics: New genome sequences and strain resources for the Saccharomyces sensu stricto genus.</title>
        <authorList>
            <person name="Scannell D.R."/>
            <person name="Zill O.A."/>
            <person name="Rokas A."/>
            <person name="Payen C."/>
            <person name="Dunham M.J."/>
            <person name="Eisen M.B."/>
            <person name="Rine J."/>
            <person name="Johnston M."/>
            <person name="Hittinger C.T."/>
        </authorList>
    </citation>
    <scope>GENOME REANNOTATION</scope>
    <source>
        <strain evidence="2">ATCC MYA-4449 / AS 2.2408 / CBS 8840 / NBRC 1802 / NCYC 2889</strain>
    </source>
</reference>
<reference evidence="1 2" key="1">
    <citation type="journal article" date="2003" name="Science">
        <title>Finding functional features in Saccharomyces genomes by phylogenetic footprinting.</title>
        <authorList>
            <person name="Cliften P.F."/>
            <person name="Sudarsanam P."/>
            <person name="Desikan A."/>
            <person name="Fulton L."/>
            <person name="Fulton B."/>
            <person name="Majors J."/>
            <person name="Waterston R."/>
            <person name="Cohen B.A."/>
            <person name="Johnston M."/>
        </authorList>
    </citation>
    <scope>NUCLEOTIDE SEQUENCE [LARGE SCALE GENOMIC DNA]</scope>
    <source>
        <strain evidence="2">ATCC MYA-4449 / AS 2.2408 / CBS 8840 / NBRC 1802 / NCYC 2889</strain>
    </source>
</reference>
<dbReference type="AlphaFoldDB" id="J5PDW8"/>
<dbReference type="EMBL" id="AACI03001631">
    <property type="protein sequence ID" value="EJT42138.1"/>
    <property type="molecule type" value="Genomic_DNA"/>
</dbReference>
<evidence type="ECO:0000313" key="2">
    <source>
        <dbReference type="Proteomes" id="UP000002753"/>
    </source>
</evidence>
<keyword evidence="2" id="KW-1185">Reference proteome</keyword>
<gene>
    <name evidence="1" type="primary">YPL185W</name>
    <name evidence="1" type="ORF">SKUD_123004</name>
</gene>
<sequence length="59" mass="7041">MHLVLIIIFGYRRIMEPILPLSSININFHGHTFPVGELASNFQIWKVIRRMIKYNSDHY</sequence>
<name>J5PDW8_SACK1</name>
<dbReference type="Proteomes" id="UP000002753">
    <property type="component" value="Unassembled WGS sequence"/>
</dbReference>
<proteinExistence type="predicted"/>
<evidence type="ECO:0000313" key="1">
    <source>
        <dbReference type="EMBL" id="EJT42138.1"/>
    </source>
</evidence>
<accession>J5PDW8</accession>
<protein>
    <submittedName>
        <fullName evidence="1">YPL185W-like protein</fullName>
    </submittedName>
</protein>
<organism evidence="1 2">
    <name type="scientific">Saccharomyces kudriavzevii (strain ATCC MYA-4449 / AS 2.2408 / CBS 8840 / NBRC 1802 / NCYC 2889)</name>
    <name type="common">Yeast</name>
    <dbReference type="NCBI Taxonomy" id="226230"/>
    <lineage>
        <taxon>Eukaryota</taxon>
        <taxon>Fungi</taxon>
        <taxon>Dikarya</taxon>
        <taxon>Ascomycota</taxon>
        <taxon>Saccharomycotina</taxon>
        <taxon>Saccharomycetes</taxon>
        <taxon>Saccharomycetales</taxon>
        <taxon>Saccharomycetaceae</taxon>
        <taxon>Saccharomyces</taxon>
    </lineage>
</organism>
<dbReference type="HOGENOM" id="CLU_2962166_0_0_1"/>